<evidence type="ECO:0000256" key="3">
    <source>
        <dbReference type="ARBA" id="ARBA00022723"/>
    </source>
</evidence>
<dbReference type="PANTHER" id="PTHR23406:SF90">
    <property type="entry name" value="MALIC ENZYME-RELATED"/>
    <property type="match status" value="1"/>
</dbReference>
<dbReference type="PANTHER" id="PTHR23406">
    <property type="entry name" value="MALIC ENZYME-RELATED"/>
    <property type="match status" value="1"/>
</dbReference>
<feature type="region of interest" description="Disordered" evidence="5">
    <location>
        <begin position="19"/>
        <end position="55"/>
    </location>
</feature>
<dbReference type="InterPro" id="IPR046346">
    <property type="entry name" value="Aminoacid_DH-like_N_sf"/>
</dbReference>
<evidence type="ECO:0000259" key="7">
    <source>
        <dbReference type="SMART" id="SM00919"/>
    </source>
</evidence>
<dbReference type="PROSITE" id="PS00331">
    <property type="entry name" value="MALIC_ENZYMES"/>
    <property type="match status" value="1"/>
</dbReference>
<dbReference type="SMART" id="SM01274">
    <property type="entry name" value="malic"/>
    <property type="match status" value="1"/>
</dbReference>
<dbReference type="InterPro" id="IPR001891">
    <property type="entry name" value="Malic_OxRdtase"/>
</dbReference>
<feature type="compositionally biased region" description="Polar residues" evidence="5">
    <location>
        <begin position="27"/>
        <end position="39"/>
    </location>
</feature>
<keyword evidence="10" id="KW-1185">Reference proteome</keyword>
<dbReference type="CDD" id="cd05312">
    <property type="entry name" value="NAD_bind_1_malic_enz"/>
    <property type="match status" value="1"/>
</dbReference>
<feature type="chain" id="PRO_5045827964" description="Malic enzyme" evidence="6">
    <location>
        <begin position="18"/>
        <end position="580"/>
    </location>
</feature>
<comment type="similarity">
    <text evidence="2 4">Belongs to the malic enzymes family.</text>
</comment>
<feature type="domain" description="Malic enzyme N-terminal" evidence="8">
    <location>
        <begin position="90"/>
        <end position="276"/>
    </location>
</feature>
<keyword evidence="6" id="KW-0732">Signal</keyword>
<proteinExistence type="inferred from homology"/>
<evidence type="ECO:0000259" key="8">
    <source>
        <dbReference type="SMART" id="SM01274"/>
    </source>
</evidence>
<evidence type="ECO:0000256" key="1">
    <source>
        <dbReference type="ARBA" id="ARBA00001936"/>
    </source>
</evidence>
<dbReference type="SMART" id="SM00919">
    <property type="entry name" value="Malic_M"/>
    <property type="match status" value="1"/>
</dbReference>
<dbReference type="Proteomes" id="UP001165060">
    <property type="component" value="Unassembled WGS sequence"/>
</dbReference>
<dbReference type="InterPro" id="IPR036291">
    <property type="entry name" value="NAD(P)-bd_dom_sf"/>
</dbReference>
<comment type="cofactor">
    <cofactor evidence="1">
        <name>Mn(2+)</name>
        <dbReference type="ChEBI" id="CHEBI:29035"/>
    </cofactor>
</comment>
<dbReference type="Pfam" id="PF00390">
    <property type="entry name" value="malic"/>
    <property type="match status" value="1"/>
</dbReference>
<protein>
    <recommendedName>
        <fullName evidence="4">Malic enzyme</fullName>
    </recommendedName>
</protein>
<evidence type="ECO:0000313" key="10">
    <source>
        <dbReference type="Proteomes" id="UP001165060"/>
    </source>
</evidence>
<keyword evidence="3 4" id="KW-0479">Metal-binding</keyword>
<dbReference type="EMBL" id="BRYB01006616">
    <property type="protein sequence ID" value="GMI53281.1"/>
    <property type="molecule type" value="Genomic_DNA"/>
</dbReference>
<dbReference type="Gene3D" id="3.40.50.720">
    <property type="entry name" value="NAD(P)-binding Rossmann-like Domain"/>
    <property type="match status" value="1"/>
</dbReference>
<feature type="domain" description="Malic enzyme NAD-binding" evidence="7">
    <location>
        <begin position="286"/>
        <end position="550"/>
    </location>
</feature>
<name>A0ABQ6NBC4_9STRA</name>
<dbReference type="SUPFAM" id="SSF51735">
    <property type="entry name" value="NAD(P)-binding Rossmann-fold domains"/>
    <property type="match status" value="1"/>
</dbReference>
<comment type="caution">
    <text evidence="9">The sequence shown here is derived from an EMBL/GenBank/DDBJ whole genome shotgun (WGS) entry which is preliminary data.</text>
</comment>
<dbReference type="InterPro" id="IPR015884">
    <property type="entry name" value="Malic_enzyme_CS"/>
</dbReference>
<keyword evidence="4" id="KW-0560">Oxidoreductase</keyword>
<reference evidence="9 10" key="1">
    <citation type="journal article" date="2023" name="Commun. Biol.">
        <title>Genome analysis of Parmales, the sister group of diatoms, reveals the evolutionary specialization of diatoms from phago-mixotrophs to photoautotrophs.</title>
        <authorList>
            <person name="Ban H."/>
            <person name="Sato S."/>
            <person name="Yoshikawa S."/>
            <person name="Yamada K."/>
            <person name="Nakamura Y."/>
            <person name="Ichinomiya M."/>
            <person name="Sato N."/>
            <person name="Blanc-Mathieu R."/>
            <person name="Endo H."/>
            <person name="Kuwata A."/>
            <person name="Ogata H."/>
        </authorList>
    </citation>
    <scope>NUCLEOTIDE SEQUENCE [LARGE SCALE GENOMIC DNA]</scope>
</reference>
<dbReference type="SUPFAM" id="SSF53223">
    <property type="entry name" value="Aminoacid dehydrogenase-like, N-terminal domain"/>
    <property type="match status" value="1"/>
</dbReference>
<dbReference type="InterPro" id="IPR012301">
    <property type="entry name" value="Malic_N_dom"/>
</dbReference>
<evidence type="ECO:0000256" key="4">
    <source>
        <dbReference type="RuleBase" id="RU003426"/>
    </source>
</evidence>
<dbReference type="PRINTS" id="PR00072">
    <property type="entry name" value="MALOXRDTASE"/>
</dbReference>
<evidence type="ECO:0000256" key="6">
    <source>
        <dbReference type="SAM" id="SignalP"/>
    </source>
</evidence>
<feature type="signal peptide" evidence="6">
    <location>
        <begin position="1"/>
        <end position="17"/>
    </location>
</feature>
<dbReference type="PIRSF" id="PIRSF000106">
    <property type="entry name" value="ME"/>
    <property type="match status" value="1"/>
</dbReference>
<dbReference type="Pfam" id="PF03949">
    <property type="entry name" value="Malic_M"/>
    <property type="match status" value="1"/>
</dbReference>
<sequence length="580" mass="62436">MLLLFLLVLLAASPALASSSAQSCSSNPFSTPYTSLKSPHSSKDPADPKNLGLLPRGPQVAMPVRVANLESRLNALPTDLDRYTLLASVLETDSNLYFATVSNDVPRWMPMIYTPTVGAACQNFSKIHTNQPKGIYLTKSDKGNIAEVLKNWPYEAIKVIVVTDGERILGLGDLGANGMGISIGKLALYTALGGIAPESTLPVHIDFGCNVAEVRDDPMYMGLRTSRPSTPEEVKEYDEFLAEFFEAVKTTYGESALVQFEDFGNSNAFRFLEMFQQKYTTFNDDIQGTASVVLGGIMASLRLTSVVEGGAKSLKDHTFLFFGAGEAGCGIAGLIAETIRQENPGMSIEEARKNIWLVDSRGVVTAKRDTAKLAHHKLPFAHAAPADVEPKDLLAAVQALSPTALIGVSGQPQTFSKEIVQSMTSTQARPIIFSLSNPTSKSECTAEQAYEWSDGKAIFATGSPFAPVTYKGKEYITGQGNNAYIFPGVGLGAIFSQASRVDDNDMITAARALAGLVPQENLDSGSCYPDLELAREVSVRIAVEVAKAAWERGTAKRERVPGGDKELEAAIRDSMWAPRV</sequence>
<evidence type="ECO:0000256" key="2">
    <source>
        <dbReference type="ARBA" id="ARBA00008785"/>
    </source>
</evidence>
<organism evidence="9 10">
    <name type="scientific">Tetraparma gracilis</name>
    <dbReference type="NCBI Taxonomy" id="2962635"/>
    <lineage>
        <taxon>Eukaryota</taxon>
        <taxon>Sar</taxon>
        <taxon>Stramenopiles</taxon>
        <taxon>Ochrophyta</taxon>
        <taxon>Bolidophyceae</taxon>
        <taxon>Parmales</taxon>
        <taxon>Triparmaceae</taxon>
        <taxon>Tetraparma</taxon>
    </lineage>
</organism>
<evidence type="ECO:0000313" key="9">
    <source>
        <dbReference type="EMBL" id="GMI53281.1"/>
    </source>
</evidence>
<dbReference type="InterPro" id="IPR012302">
    <property type="entry name" value="Malic_NAD-bd"/>
</dbReference>
<gene>
    <name evidence="9" type="ORF">TeGR_g15182</name>
</gene>
<dbReference type="InterPro" id="IPR037062">
    <property type="entry name" value="Malic_N_dom_sf"/>
</dbReference>
<evidence type="ECO:0000256" key="5">
    <source>
        <dbReference type="SAM" id="MobiDB-lite"/>
    </source>
</evidence>
<dbReference type="NCBIfam" id="NF010052">
    <property type="entry name" value="PRK13529.1"/>
    <property type="match status" value="1"/>
</dbReference>
<dbReference type="Gene3D" id="3.40.50.10380">
    <property type="entry name" value="Malic enzyme, N-terminal domain"/>
    <property type="match status" value="1"/>
</dbReference>
<accession>A0ABQ6NBC4</accession>